<accession>A0A2A6CKV8</accession>
<evidence type="ECO:0000313" key="2">
    <source>
        <dbReference type="Proteomes" id="UP000005239"/>
    </source>
</evidence>
<dbReference type="Proteomes" id="UP000005239">
    <property type="component" value="Unassembled WGS sequence"/>
</dbReference>
<accession>A0A8R1UVH3</accession>
<gene>
    <name evidence="1" type="primary">WBGene00279683</name>
</gene>
<reference evidence="2" key="1">
    <citation type="journal article" date="2008" name="Nat. Genet.">
        <title>The Pristionchus pacificus genome provides a unique perspective on nematode lifestyle and parasitism.</title>
        <authorList>
            <person name="Dieterich C."/>
            <person name="Clifton S.W."/>
            <person name="Schuster L.N."/>
            <person name="Chinwalla A."/>
            <person name="Delehaunty K."/>
            <person name="Dinkelacker I."/>
            <person name="Fulton L."/>
            <person name="Fulton R."/>
            <person name="Godfrey J."/>
            <person name="Minx P."/>
            <person name="Mitreva M."/>
            <person name="Roeseler W."/>
            <person name="Tian H."/>
            <person name="Witte H."/>
            <person name="Yang S.P."/>
            <person name="Wilson R.K."/>
            <person name="Sommer R.J."/>
        </authorList>
    </citation>
    <scope>NUCLEOTIDE SEQUENCE [LARGE SCALE GENOMIC DNA]</scope>
    <source>
        <strain evidence="2">PS312</strain>
    </source>
</reference>
<dbReference type="EnsemblMetazoa" id="PPA41314.1">
    <property type="protein sequence ID" value="PPA41314.1"/>
    <property type="gene ID" value="WBGene00279683"/>
</dbReference>
<name>A0A2A6CKV8_PRIPA</name>
<evidence type="ECO:0000313" key="1">
    <source>
        <dbReference type="EnsemblMetazoa" id="PPA41314.1"/>
    </source>
</evidence>
<protein>
    <submittedName>
        <fullName evidence="1">Uncharacterized protein</fullName>
    </submittedName>
</protein>
<dbReference type="AlphaFoldDB" id="A0A2A6CKV8"/>
<proteinExistence type="predicted"/>
<organism evidence="1 2">
    <name type="scientific">Pristionchus pacificus</name>
    <name type="common">Parasitic nematode worm</name>
    <dbReference type="NCBI Taxonomy" id="54126"/>
    <lineage>
        <taxon>Eukaryota</taxon>
        <taxon>Metazoa</taxon>
        <taxon>Ecdysozoa</taxon>
        <taxon>Nematoda</taxon>
        <taxon>Chromadorea</taxon>
        <taxon>Rhabditida</taxon>
        <taxon>Rhabditina</taxon>
        <taxon>Diplogasteromorpha</taxon>
        <taxon>Diplogasteroidea</taxon>
        <taxon>Neodiplogasteridae</taxon>
        <taxon>Pristionchus</taxon>
    </lineage>
</organism>
<keyword evidence="2" id="KW-1185">Reference proteome</keyword>
<sequence>MRPLQPATLESMLDLLVPYLSFSDLLRMRVVCRAIEERLSQCALKITGGRSTVHLSKVSRFYIKKGRMVMQLGSAKRQRFAEGCLPRVPRLFGTIRADELRLVVQDSDDETLGFYEEMAAKCDVDVLHLTIGHGCAANAMPRIQNLIRAHASKQLQLVFQTTDNVDLVVLRTIEHPAIVYFHQTMSIEIDLLLDLIAVGHTLEMVRCPAISMELVRQITEMLSVSTTDQLVSMDVPLAVFDAHFSQTHPLGDGGDWTFQGNDEWYMPALMETRVVIANCDRESIAGVVYPHACPPEEPETIAGELKELGARLLFALKRYFGYR</sequence>
<reference evidence="1" key="2">
    <citation type="submission" date="2022-06" db="UniProtKB">
        <authorList>
            <consortium name="EnsemblMetazoa"/>
        </authorList>
    </citation>
    <scope>IDENTIFICATION</scope>
    <source>
        <strain evidence="1">PS312</strain>
    </source>
</reference>